<evidence type="ECO:0000256" key="3">
    <source>
        <dbReference type="ARBA" id="ARBA00022741"/>
    </source>
</evidence>
<dbReference type="GO" id="GO:0005524">
    <property type="term" value="F:ATP binding"/>
    <property type="evidence" value="ECO:0007669"/>
    <property type="project" value="UniProtKB-UniRule"/>
</dbReference>
<dbReference type="GO" id="GO:0042777">
    <property type="term" value="P:proton motive force-driven plasma membrane ATP synthesis"/>
    <property type="evidence" value="ECO:0007669"/>
    <property type="project" value="UniProtKB-UniRule"/>
</dbReference>
<dbReference type="PANTHER" id="PTHR43607">
    <property type="entry name" value="V-TYPE PROTON ATPASE CATALYTIC SUBUNIT A"/>
    <property type="match status" value="1"/>
</dbReference>
<evidence type="ECO:0000256" key="8">
    <source>
        <dbReference type="ARBA" id="ARBA00023196"/>
    </source>
</evidence>
<comment type="similarity">
    <text evidence="1 10">Belongs to the ATPase alpha/beta chains family.</text>
</comment>
<keyword evidence="7" id="KW-0472">Membrane</keyword>
<comment type="catalytic activity">
    <reaction evidence="10">
        <text>ATP + H2O + 4 H(+)(in) = ADP + phosphate + 5 H(+)(out)</text>
        <dbReference type="Rhea" id="RHEA:57720"/>
        <dbReference type="ChEBI" id="CHEBI:15377"/>
        <dbReference type="ChEBI" id="CHEBI:15378"/>
        <dbReference type="ChEBI" id="CHEBI:30616"/>
        <dbReference type="ChEBI" id="CHEBI:43474"/>
        <dbReference type="ChEBI" id="CHEBI:456216"/>
        <dbReference type="EC" id="7.1.2.2"/>
    </reaction>
</comment>
<dbReference type="Gene3D" id="2.40.50.100">
    <property type="match status" value="1"/>
</dbReference>
<evidence type="ECO:0000256" key="6">
    <source>
        <dbReference type="ARBA" id="ARBA00023065"/>
    </source>
</evidence>
<evidence type="ECO:0000256" key="4">
    <source>
        <dbReference type="ARBA" id="ARBA00022840"/>
    </source>
</evidence>
<evidence type="ECO:0000313" key="15">
    <source>
        <dbReference type="EMBL" id="BCK87423.1"/>
    </source>
</evidence>
<proteinExistence type="inferred from homology"/>
<dbReference type="InterPro" id="IPR000194">
    <property type="entry name" value="ATPase_F1/V1/A1_a/bsu_nucl-bd"/>
</dbReference>
<keyword evidence="4 10" id="KW-0067">ATP-binding</keyword>
<keyword evidence="10" id="KW-0066">ATP synthesis</keyword>
<evidence type="ECO:0000259" key="11">
    <source>
        <dbReference type="Pfam" id="PF00006"/>
    </source>
</evidence>
<reference evidence="15 16" key="1">
    <citation type="journal article" date="2022" name="Int. J. Syst. Evol. Microbiol.">
        <title>&lt;i&gt;Sideroxyarcus emersonii&lt;/i&gt; gen. nov. sp. nov., a neutrophilic, microaerobic iron- and thiosulfate-oxidizing bacterium isolated from iron-rich wetland sediment.</title>
        <authorList>
            <person name="Kato S."/>
            <person name="Itoh T."/>
            <person name="Iino T."/>
            <person name="Ohkuma M."/>
        </authorList>
    </citation>
    <scope>NUCLEOTIDE SEQUENCE [LARGE SCALE GENOMIC DNA]</scope>
    <source>
        <strain evidence="15 16">MIZ01</strain>
    </source>
</reference>
<dbReference type="EC" id="7.1.2.2" evidence="10"/>
<evidence type="ECO:0000256" key="9">
    <source>
        <dbReference type="ARBA" id="ARBA00054855"/>
    </source>
</evidence>
<feature type="domain" description="ATPase F1/V1/A1 complex alpha/beta subunit N-terminal" evidence="12">
    <location>
        <begin position="5"/>
        <end position="66"/>
    </location>
</feature>
<dbReference type="InterPro" id="IPR027417">
    <property type="entry name" value="P-loop_NTPase"/>
</dbReference>
<dbReference type="EMBL" id="AP023423">
    <property type="protein sequence ID" value="BCK87423.1"/>
    <property type="molecule type" value="Genomic_DNA"/>
</dbReference>
<dbReference type="Proteomes" id="UP001320326">
    <property type="component" value="Chromosome"/>
</dbReference>
<evidence type="ECO:0000259" key="13">
    <source>
        <dbReference type="Pfam" id="PF16886"/>
    </source>
</evidence>
<dbReference type="Gene3D" id="2.40.30.20">
    <property type="match status" value="1"/>
</dbReference>
<dbReference type="SUPFAM" id="SSF52540">
    <property type="entry name" value="P-loop containing nucleoside triphosphate hydrolases"/>
    <property type="match status" value="1"/>
</dbReference>
<dbReference type="SUPFAM" id="SSF47917">
    <property type="entry name" value="C-terminal domain of alpha and beta subunits of F1 ATP synthase"/>
    <property type="match status" value="1"/>
</dbReference>
<keyword evidence="8" id="KW-0139">CF(1)</keyword>
<accession>A0AAN1XAB6</accession>
<evidence type="ECO:0000256" key="2">
    <source>
        <dbReference type="ARBA" id="ARBA00022448"/>
    </source>
</evidence>
<feature type="domain" description="ATP synthase A/B type C-terminal" evidence="14">
    <location>
        <begin position="442"/>
        <end position="533"/>
    </location>
</feature>
<protein>
    <recommendedName>
        <fullName evidence="10">V-type ATP synthase alpha chain</fullName>
        <ecNumber evidence="10">7.1.2.2</ecNumber>
    </recommendedName>
    <alternativeName>
        <fullName evidence="10">V-ATPase subunit A</fullName>
    </alternativeName>
</protein>
<keyword evidence="10" id="KW-0375">Hydrogen ion transport</keyword>
<dbReference type="HAMAP" id="MF_00309">
    <property type="entry name" value="ATP_synth_A_arch"/>
    <property type="match status" value="1"/>
</dbReference>
<name>A0AAN1XAB6_9PROT</name>
<organism evidence="15 16">
    <name type="scientific">Sideroxyarcus emersonii</name>
    <dbReference type="NCBI Taxonomy" id="2764705"/>
    <lineage>
        <taxon>Bacteria</taxon>
        <taxon>Pseudomonadati</taxon>
        <taxon>Pseudomonadota</taxon>
        <taxon>Betaproteobacteria</taxon>
        <taxon>Nitrosomonadales</taxon>
        <taxon>Gallionellaceae</taxon>
        <taxon>Sideroxyarcus</taxon>
    </lineage>
</organism>
<dbReference type="Pfam" id="PF16886">
    <property type="entry name" value="ATP-synt_ab_Xtn"/>
    <property type="match status" value="1"/>
</dbReference>
<dbReference type="GO" id="GO:0046933">
    <property type="term" value="F:proton-transporting ATP synthase activity, rotational mechanism"/>
    <property type="evidence" value="ECO:0007669"/>
    <property type="project" value="UniProtKB-UniRule"/>
</dbReference>
<keyword evidence="16" id="KW-1185">Reference proteome</keyword>
<sequence>MEGKVVEVNGPLVTVQLADVRTGEQVRIGRLELMGEVIARHGERALVQMYEPTESLRPGEPVTALGHPLSVELGPGLLGGIFDGVQRPLLEHARQHGDYIPRGVHIPPLDRARLWRFEPAPDLAVGMRVEQGVVLGSVQETQTIAHRILVPPGISGELLEIVGAGEITVEAVVARVKTDPGAIQELKLFHRWPVRSPRPYRQRNDAVAPLITGQRILDTFFPLVKGGRAAVPGPFGAGKTMVQQQIARWADADIVIYVGCGERGNELVDILESFPQLTDPNTGRSLMERTLLVANTSNMPVVAREASIYVGVTLAEYYRDQGYDVVMVADSTSRWAEALREVAGRLGQMPVEEGYPAYLASRLAAFYERAGRVQTLAGGTGSITLIGAVSPPGGDFSEPVTSHTKEIVQTFWALTKELADARHYPAVDWVESFSGYVASCSGWWAEHVDPRWAEQRAAALEILAQADELARIVNLVGPEALSPQQRWALEGVALFREGVLQQSALDPVDSYCSPQKQFALLDQMLSIYQQGLDMLELGVPVQELLRLPLLADAQRLKGKYANDQLEGLGKFATQATAEFERLRDEYAQHGKAVA</sequence>
<dbReference type="PANTHER" id="PTHR43607:SF1">
    <property type="entry name" value="H(+)-TRANSPORTING TWO-SECTOR ATPASE"/>
    <property type="match status" value="1"/>
</dbReference>
<dbReference type="GO" id="GO:0045259">
    <property type="term" value="C:proton-transporting ATP synthase complex"/>
    <property type="evidence" value="ECO:0007669"/>
    <property type="project" value="UniProtKB-KW"/>
</dbReference>
<dbReference type="Pfam" id="PF00006">
    <property type="entry name" value="ATP-synt_ab"/>
    <property type="match status" value="1"/>
</dbReference>
<dbReference type="InterPro" id="IPR024034">
    <property type="entry name" value="ATPase_F1/V1_b/a_C"/>
</dbReference>
<keyword evidence="5 10" id="KW-1278">Translocase</keyword>
<dbReference type="InterPro" id="IPR004100">
    <property type="entry name" value="ATPase_F1/V1/A1_a/bsu_N"/>
</dbReference>
<feature type="binding site" evidence="10">
    <location>
        <begin position="233"/>
        <end position="240"/>
    </location>
    <ligand>
        <name>ATP</name>
        <dbReference type="ChEBI" id="CHEBI:30616"/>
    </ligand>
</feature>
<dbReference type="AlphaFoldDB" id="A0AAN1XAB6"/>
<dbReference type="InterPro" id="IPR031686">
    <property type="entry name" value="ATP-synth_a_Xtn"/>
</dbReference>
<gene>
    <name evidence="10" type="primary">atpA</name>
    <name evidence="15" type="ORF">MIZ01_1201</name>
</gene>
<evidence type="ECO:0000256" key="10">
    <source>
        <dbReference type="HAMAP-Rule" id="MF_00309"/>
    </source>
</evidence>
<dbReference type="InterPro" id="IPR023366">
    <property type="entry name" value="ATP_synth_asu-like_sf"/>
</dbReference>
<dbReference type="Gene3D" id="1.10.1140.10">
    <property type="entry name" value="Bovine Mitochondrial F1-atpase, Atp Synthase Beta Chain, Chain D, domain 3"/>
    <property type="match status" value="1"/>
</dbReference>
<dbReference type="InterPro" id="IPR022878">
    <property type="entry name" value="V-ATPase_asu"/>
</dbReference>
<evidence type="ECO:0000313" key="16">
    <source>
        <dbReference type="Proteomes" id="UP001320326"/>
    </source>
</evidence>
<dbReference type="GO" id="GO:0046961">
    <property type="term" value="F:proton-transporting ATPase activity, rotational mechanism"/>
    <property type="evidence" value="ECO:0007669"/>
    <property type="project" value="InterPro"/>
</dbReference>
<evidence type="ECO:0000259" key="14">
    <source>
        <dbReference type="Pfam" id="PF22919"/>
    </source>
</evidence>
<dbReference type="RefSeq" id="WP_237248539.1">
    <property type="nucleotide sequence ID" value="NZ_AP023423.1"/>
</dbReference>
<dbReference type="PROSITE" id="PS00152">
    <property type="entry name" value="ATPASE_ALPHA_BETA"/>
    <property type="match status" value="1"/>
</dbReference>
<keyword evidence="3 10" id="KW-0547">Nucleotide-binding</keyword>
<dbReference type="KEGG" id="seme:MIZ01_1201"/>
<dbReference type="InterPro" id="IPR055190">
    <property type="entry name" value="ATP-synt_VA_C"/>
</dbReference>
<keyword evidence="2 10" id="KW-0813">Transport</keyword>
<dbReference type="CDD" id="cd18111">
    <property type="entry name" value="ATP-synt_V_A-type_alpha_C"/>
    <property type="match status" value="1"/>
</dbReference>
<comment type="function">
    <text evidence="9 10">Produces ATP from ADP in the presence of a proton gradient across the membrane. The V-type alpha chain is a catalytic subunit.</text>
</comment>
<feature type="domain" description="ATPase F1/V1/A1 complex alpha/beta subunit nucleotide-binding" evidence="11">
    <location>
        <begin position="213"/>
        <end position="434"/>
    </location>
</feature>
<feature type="domain" description="ATPsynthase alpha/beta subunit barrel-sandwich" evidence="13">
    <location>
        <begin position="106"/>
        <end position="195"/>
    </location>
</feature>
<dbReference type="Gene3D" id="3.40.50.300">
    <property type="entry name" value="P-loop containing nucleotide triphosphate hydrolases"/>
    <property type="match status" value="1"/>
</dbReference>
<dbReference type="CDD" id="cd01134">
    <property type="entry name" value="V_A-ATPase_A"/>
    <property type="match status" value="1"/>
</dbReference>
<evidence type="ECO:0000256" key="7">
    <source>
        <dbReference type="ARBA" id="ARBA00023136"/>
    </source>
</evidence>
<dbReference type="NCBIfam" id="NF003220">
    <property type="entry name" value="PRK04192.1"/>
    <property type="match status" value="1"/>
</dbReference>
<dbReference type="InterPro" id="IPR020003">
    <property type="entry name" value="ATPase_a/bsu_AS"/>
</dbReference>
<dbReference type="Pfam" id="PF02874">
    <property type="entry name" value="ATP-synt_ab_N"/>
    <property type="match status" value="1"/>
</dbReference>
<dbReference type="Pfam" id="PF22919">
    <property type="entry name" value="ATP-synt_VA_C"/>
    <property type="match status" value="1"/>
</dbReference>
<evidence type="ECO:0000256" key="5">
    <source>
        <dbReference type="ARBA" id="ARBA00022967"/>
    </source>
</evidence>
<evidence type="ECO:0000259" key="12">
    <source>
        <dbReference type="Pfam" id="PF02874"/>
    </source>
</evidence>
<keyword evidence="6 10" id="KW-0406">Ion transport</keyword>
<evidence type="ECO:0000256" key="1">
    <source>
        <dbReference type="ARBA" id="ARBA00008936"/>
    </source>
</evidence>